<accession>A0ABN2RVH2</accession>
<reference evidence="2 3" key="1">
    <citation type="journal article" date="2019" name="Int. J. Syst. Evol. Microbiol.">
        <title>The Global Catalogue of Microorganisms (GCM) 10K type strain sequencing project: providing services to taxonomists for standard genome sequencing and annotation.</title>
        <authorList>
            <consortium name="The Broad Institute Genomics Platform"/>
            <consortium name="The Broad Institute Genome Sequencing Center for Infectious Disease"/>
            <person name="Wu L."/>
            <person name="Ma J."/>
        </authorList>
    </citation>
    <scope>NUCLEOTIDE SEQUENCE [LARGE SCALE GENOMIC DNA]</scope>
    <source>
        <strain evidence="2 3">JCM 14545</strain>
    </source>
</reference>
<dbReference type="Proteomes" id="UP001501116">
    <property type="component" value="Unassembled WGS sequence"/>
</dbReference>
<dbReference type="EMBL" id="BAAANN010000026">
    <property type="protein sequence ID" value="GAA1975125.1"/>
    <property type="molecule type" value="Genomic_DNA"/>
</dbReference>
<feature type="region of interest" description="Disordered" evidence="1">
    <location>
        <begin position="201"/>
        <end position="243"/>
    </location>
</feature>
<name>A0ABN2RVH2_9PSEU</name>
<evidence type="ECO:0000256" key="1">
    <source>
        <dbReference type="SAM" id="MobiDB-lite"/>
    </source>
</evidence>
<dbReference type="PROSITE" id="PS51257">
    <property type="entry name" value="PROKAR_LIPOPROTEIN"/>
    <property type="match status" value="1"/>
</dbReference>
<sequence length="465" mass="47832">MRARLFVLASVLVVAGCGGDRAPAPAPPPAPPALTLDQQAAWAISAVDPCAFAEGTPEPRTPHYCVVHTPGGDVAVAVGGWFEHPQRTAGKAVTVGGLLAYQRAEEPGCESAFPLSFTRAVTLTTPGACAPAEPAVVAAAGKLRGGLDTVTRRAPVNPLTRWDLCELPAAALGIKADAPRWNTRNGCVNQFGLEGPNLQVLVRPKADPSPPGPPKQGEVSLGEVNARSDEDTSRPGVDLPPSCGLRWEEGSVAGPGSGVYEVSFSTQTRCDVGVAQAKALRALMSKPPELPRPASLGITPDQPDEALPAACRVVQDPLPGCRAAAPADVPRGAEAVMAAGAKNADVLCAMLASGIRQATGGEARVANNVSSCVGTYGDASMTIELKLADYAPSHDEGDQPVTLGGLPGFASTSGTTRFVDLSPYRDLQRPAGVRLSVASPQQHPPPEVLTAADRIAAAIATTYYP</sequence>
<evidence type="ECO:0000313" key="2">
    <source>
        <dbReference type="EMBL" id="GAA1975125.1"/>
    </source>
</evidence>
<dbReference type="RefSeq" id="WP_344425738.1">
    <property type="nucleotide sequence ID" value="NZ_BAAANN010000026.1"/>
</dbReference>
<keyword evidence="3" id="KW-1185">Reference proteome</keyword>
<organism evidence="2 3">
    <name type="scientific">Amycolatopsis minnesotensis</name>
    <dbReference type="NCBI Taxonomy" id="337894"/>
    <lineage>
        <taxon>Bacteria</taxon>
        <taxon>Bacillati</taxon>
        <taxon>Actinomycetota</taxon>
        <taxon>Actinomycetes</taxon>
        <taxon>Pseudonocardiales</taxon>
        <taxon>Pseudonocardiaceae</taxon>
        <taxon>Amycolatopsis</taxon>
    </lineage>
</organism>
<comment type="caution">
    <text evidence="2">The sequence shown here is derived from an EMBL/GenBank/DDBJ whole genome shotgun (WGS) entry which is preliminary data.</text>
</comment>
<evidence type="ECO:0000313" key="3">
    <source>
        <dbReference type="Proteomes" id="UP001501116"/>
    </source>
</evidence>
<proteinExistence type="predicted"/>
<protein>
    <submittedName>
        <fullName evidence="2">Uncharacterized protein</fullName>
    </submittedName>
</protein>
<gene>
    <name evidence="2" type="ORF">GCM10009754_58000</name>
</gene>